<name>A0A2M9XYD8_9LEPT</name>
<reference evidence="1" key="1">
    <citation type="journal article" date="2019" name="PLoS Negl. Trop. Dis.">
        <title>Revisiting the worldwide diversity of Leptospira species in the environment.</title>
        <authorList>
            <person name="Vincent A.T."/>
            <person name="Schiettekatte O."/>
            <person name="Bourhy P."/>
            <person name="Veyrier F.J."/>
            <person name="Picardeau M."/>
        </authorList>
    </citation>
    <scope>NUCLEOTIDE SEQUENCE [LARGE SCALE GENOMIC DNA]</scope>
    <source>
        <strain evidence="1">201800277</strain>
    </source>
</reference>
<dbReference type="EMBL" id="RQFP01000008">
    <property type="protein sequence ID" value="TGK92841.1"/>
    <property type="molecule type" value="Genomic_DNA"/>
</dbReference>
<dbReference type="OrthoDB" id="339333at2"/>
<protein>
    <submittedName>
        <fullName evidence="1">Uncharacterized protein</fullName>
    </submittedName>
</protein>
<proteinExistence type="predicted"/>
<dbReference type="AlphaFoldDB" id="A0A2M9XYD8"/>
<evidence type="ECO:0000313" key="2">
    <source>
        <dbReference type="Proteomes" id="UP000297891"/>
    </source>
</evidence>
<evidence type="ECO:0000313" key="1">
    <source>
        <dbReference type="EMBL" id="TGK92841.1"/>
    </source>
</evidence>
<keyword evidence="2" id="KW-1185">Reference proteome</keyword>
<dbReference type="Proteomes" id="UP000297891">
    <property type="component" value="Unassembled WGS sequence"/>
</dbReference>
<accession>A0A2M9XYD8</accession>
<dbReference type="RefSeq" id="WP_100791852.1">
    <property type="nucleotide sequence ID" value="NZ_NPDQ01000008.1"/>
</dbReference>
<gene>
    <name evidence="1" type="ORF">EHQ30_11435</name>
</gene>
<comment type="caution">
    <text evidence="1">The sequence shown here is derived from an EMBL/GenBank/DDBJ whole genome shotgun (WGS) entry which is preliminary data.</text>
</comment>
<sequence>MNWKDLLNLEDGQLEDPKLADEFNLVGHPEFPSISSLPPEETLEILKEFLMAENQTVNIKNLLSYAPILEITLIKKNLPTIYG</sequence>
<organism evidence="1 2">
    <name type="scientific">Leptospira brenneri</name>
    <dbReference type="NCBI Taxonomy" id="2023182"/>
    <lineage>
        <taxon>Bacteria</taxon>
        <taxon>Pseudomonadati</taxon>
        <taxon>Spirochaetota</taxon>
        <taxon>Spirochaetia</taxon>
        <taxon>Leptospirales</taxon>
        <taxon>Leptospiraceae</taxon>
        <taxon>Leptospira</taxon>
    </lineage>
</organism>